<dbReference type="PANTHER" id="PTHR46067:SF27">
    <property type="entry name" value="ACYL-COA N-ACYLTRANSFERASES (NAT) SUPERFAMILY PROTEIN"/>
    <property type="match status" value="1"/>
</dbReference>
<sequence length="173" mass="19717">MKGVSMEVTLRPVRAKDLELFERERADREGTGPYQWFGHRPPQPFHREFAENGFLGPDSGRMTVEGDGVPVGWVSWWMNSWGPDLTSWCWSTGICVFSGYRGKGIGTQAQVQLAGYLFAHTRAERIQSFTDAENIAEQRALEKAGFVREGVIRRAQWREGAWHDQVLYSALRP</sequence>
<organism evidence="2 3">
    <name type="scientific">Herbidospora galbida</name>
    <dbReference type="NCBI Taxonomy" id="2575442"/>
    <lineage>
        <taxon>Bacteria</taxon>
        <taxon>Bacillati</taxon>
        <taxon>Actinomycetota</taxon>
        <taxon>Actinomycetes</taxon>
        <taxon>Streptosporangiales</taxon>
        <taxon>Streptosporangiaceae</taxon>
        <taxon>Herbidospora</taxon>
    </lineage>
</organism>
<dbReference type="AlphaFoldDB" id="A0A4U3LSZ3"/>
<dbReference type="PANTHER" id="PTHR46067">
    <property type="entry name" value="ACYL-COA N-ACYLTRANSFERASES (NAT) SUPERFAMILY PROTEIN"/>
    <property type="match status" value="1"/>
</dbReference>
<feature type="domain" description="N-acetyltransferase" evidence="1">
    <location>
        <begin position="8"/>
        <end position="173"/>
    </location>
</feature>
<dbReference type="Gene3D" id="3.40.630.30">
    <property type="match status" value="1"/>
</dbReference>
<dbReference type="Pfam" id="PF13302">
    <property type="entry name" value="Acetyltransf_3"/>
    <property type="match status" value="1"/>
</dbReference>
<evidence type="ECO:0000259" key="1">
    <source>
        <dbReference type="PROSITE" id="PS51186"/>
    </source>
</evidence>
<dbReference type="GO" id="GO:0016747">
    <property type="term" value="F:acyltransferase activity, transferring groups other than amino-acyl groups"/>
    <property type="evidence" value="ECO:0007669"/>
    <property type="project" value="InterPro"/>
</dbReference>
<protein>
    <submittedName>
        <fullName evidence="2">GNAT family N-acetyltransferase</fullName>
    </submittedName>
</protein>
<dbReference type="OrthoDB" id="9814648at2"/>
<dbReference type="CDD" id="cd04301">
    <property type="entry name" value="NAT_SF"/>
    <property type="match status" value="1"/>
</dbReference>
<dbReference type="SUPFAM" id="SSF55729">
    <property type="entry name" value="Acyl-CoA N-acyltransferases (Nat)"/>
    <property type="match status" value="1"/>
</dbReference>
<keyword evidence="3" id="KW-1185">Reference proteome</keyword>
<evidence type="ECO:0000313" key="2">
    <source>
        <dbReference type="EMBL" id="TKK78910.1"/>
    </source>
</evidence>
<dbReference type="InterPro" id="IPR016181">
    <property type="entry name" value="Acyl_CoA_acyltransferase"/>
</dbReference>
<name>A0A4U3LSZ3_9ACTN</name>
<proteinExistence type="predicted"/>
<comment type="caution">
    <text evidence="2">The sequence shown here is derived from an EMBL/GenBank/DDBJ whole genome shotgun (WGS) entry which is preliminary data.</text>
</comment>
<gene>
    <name evidence="2" type="ORF">FDA94_36585</name>
</gene>
<evidence type="ECO:0000313" key="3">
    <source>
        <dbReference type="Proteomes" id="UP000308705"/>
    </source>
</evidence>
<reference evidence="2 3" key="1">
    <citation type="submission" date="2019-04" db="EMBL/GenBank/DDBJ databases">
        <title>Herbidospora sp. NEAU-GS14.nov., a novel actinomycete isolated from soil.</title>
        <authorList>
            <person name="Han L."/>
        </authorList>
    </citation>
    <scope>NUCLEOTIDE SEQUENCE [LARGE SCALE GENOMIC DNA]</scope>
    <source>
        <strain evidence="2 3">NEAU-GS14</strain>
    </source>
</reference>
<dbReference type="InterPro" id="IPR000182">
    <property type="entry name" value="GNAT_dom"/>
</dbReference>
<dbReference type="EMBL" id="SZQA01000063">
    <property type="protein sequence ID" value="TKK78910.1"/>
    <property type="molecule type" value="Genomic_DNA"/>
</dbReference>
<accession>A0A4U3LSZ3</accession>
<dbReference type="Proteomes" id="UP000308705">
    <property type="component" value="Unassembled WGS sequence"/>
</dbReference>
<dbReference type="PROSITE" id="PS51186">
    <property type="entry name" value="GNAT"/>
    <property type="match status" value="1"/>
</dbReference>
<keyword evidence="2" id="KW-0808">Transferase</keyword>